<accession>A0ACC0WVS8</accession>
<evidence type="ECO:0000313" key="2">
    <source>
        <dbReference type="Proteomes" id="UP001163321"/>
    </source>
</evidence>
<proteinExistence type="predicted"/>
<gene>
    <name evidence="1" type="ORF">PsorP6_000784</name>
</gene>
<evidence type="ECO:0000313" key="1">
    <source>
        <dbReference type="EMBL" id="KAI9922882.1"/>
    </source>
</evidence>
<dbReference type="EMBL" id="CM047580">
    <property type="protein sequence ID" value="KAI9922882.1"/>
    <property type="molecule type" value="Genomic_DNA"/>
</dbReference>
<sequence length="235" mass="27362">MYSDEYYDLLKLFERIQRDLVHFHADTDVPSDIPDFVPINDWKRKSLLDCIPTREERLTLKTAKAQTDHVSMISKKLQRNDTILADVRDCFNVLLEDPTYASITWYLVSEANIVSVNDFENGIQHDTTFIDIYVKLQHHYAQQAKWRHRNVKTPSKQLVSTEGALSKALELSCVQSIYVQQEMLQCSSRNNQVHVVHRSTGMSLTTFKLANIGCERLWRRYGIILYTQVAEISKH</sequence>
<keyword evidence="2" id="KW-1185">Reference proteome</keyword>
<comment type="caution">
    <text evidence="1">The sequence shown here is derived from an EMBL/GenBank/DDBJ whole genome shotgun (WGS) entry which is preliminary data.</text>
</comment>
<name>A0ACC0WVS8_9STRA</name>
<protein>
    <submittedName>
        <fullName evidence="1">Uncharacterized protein</fullName>
    </submittedName>
</protein>
<dbReference type="Proteomes" id="UP001163321">
    <property type="component" value="Chromosome 1"/>
</dbReference>
<organism evidence="1 2">
    <name type="scientific">Peronosclerospora sorghi</name>
    <dbReference type="NCBI Taxonomy" id="230839"/>
    <lineage>
        <taxon>Eukaryota</taxon>
        <taxon>Sar</taxon>
        <taxon>Stramenopiles</taxon>
        <taxon>Oomycota</taxon>
        <taxon>Peronosporomycetes</taxon>
        <taxon>Peronosporales</taxon>
        <taxon>Peronosporaceae</taxon>
        <taxon>Peronosclerospora</taxon>
    </lineage>
</organism>
<reference evidence="1 2" key="1">
    <citation type="journal article" date="2022" name="bioRxiv">
        <title>The genome of the oomycete Peronosclerospora sorghi, a cosmopolitan pathogen of maize and sorghum, is inflated with dispersed pseudogenes.</title>
        <authorList>
            <person name="Fletcher K."/>
            <person name="Martin F."/>
            <person name="Isakeit T."/>
            <person name="Cavanaugh K."/>
            <person name="Magill C."/>
            <person name="Michelmore R."/>
        </authorList>
    </citation>
    <scope>NUCLEOTIDE SEQUENCE [LARGE SCALE GENOMIC DNA]</scope>
    <source>
        <strain evidence="1">P6</strain>
    </source>
</reference>